<dbReference type="AlphaFoldDB" id="A0A9D2NZI8"/>
<proteinExistence type="predicted"/>
<gene>
    <name evidence="1" type="ORF">H9701_04560</name>
</gene>
<sequence>MLRLAGVVLLMAGAAGLGLGAAGQLRRRVESLRTLTGALEQAERELSFRLTPMPELMERLARQAGEPARFLFAHCRDHLWELGEKSFGELWREALEGESDLLLGDREREVLSELGDVLGRYDAAGQREALQAAGAELERCLRRAEEDRDRLGRVYTALGLGSGAMLALMLL</sequence>
<protein>
    <submittedName>
        <fullName evidence="1">Stage III sporulation protein AB</fullName>
    </submittedName>
</protein>
<name>A0A9D2NZI8_9FIRM</name>
<dbReference type="PIRSF" id="PIRSF021435">
    <property type="entry name" value="SpoIIIAB"/>
    <property type="match status" value="1"/>
</dbReference>
<reference evidence="1" key="2">
    <citation type="submission" date="2021-04" db="EMBL/GenBank/DDBJ databases">
        <authorList>
            <person name="Gilroy R."/>
        </authorList>
    </citation>
    <scope>NUCLEOTIDE SEQUENCE</scope>
    <source>
        <strain evidence="1">CHK186-1790</strain>
    </source>
</reference>
<dbReference type="InterPro" id="IPR014198">
    <property type="entry name" value="Spore_III_AB"/>
</dbReference>
<comment type="caution">
    <text evidence="1">The sequence shown here is derived from an EMBL/GenBank/DDBJ whole genome shotgun (WGS) entry which is preliminary data.</text>
</comment>
<evidence type="ECO:0000313" key="2">
    <source>
        <dbReference type="Proteomes" id="UP000823882"/>
    </source>
</evidence>
<dbReference type="Proteomes" id="UP000823882">
    <property type="component" value="Unassembled WGS sequence"/>
</dbReference>
<accession>A0A9D2NZI8</accession>
<organism evidence="1 2">
    <name type="scientific">Candidatus Intestinimonas pullistercoris</name>
    <dbReference type="NCBI Taxonomy" id="2838623"/>
    <lineage>
        <taxon>Bacteria</taxon>
        <taxon>Bacillati</taxon>
        <taxon>Bacillota</taxon>
        <taxon>Clostridia</taxon>
        <taxon>Eubacteriales</taxon>
        <taxon>Intestinimonas</taxon>
    </lineage>
</organism>
<dbReference type="Pfam" id="PF09548">
    <property type="entry name" value="Spore_III_AB"/>
    <property type="match status" value="1"/>
</dbReference>
<dbReference type="EMBL" id="DWWJ01000085">
    <property type="protein sequence ID" value="HJC40807.1"/>
    <property type="molecule type" value="Genomic_DNA"/>
</dbReference>
<reference evidence="1" key="1">
    <citation type="journal article" date="2021" name="PeerJ">
        <title>Extensive microbial diversity within the chicken gut microbiome revealed by metagenomics and culture.</title>
        <authorList>
            <person name="Gilroy R."/>
            <person name="Ravi A."/>
            <person name="Getino M."/>
            <person name="Pursley I."/>
            <person name="Horton D.L."/>
            <person name="Alikhan N.F."/>
            <person name="Baker D."/>
            <person name="Gharbi K."/>
            <person name="Hall N."/>
            <person name="Watson M."/>
            <person name="Adriaenssens E.M."/>
            <person name="Foster-Nyarko E."/>
            <person name="Jarju S."/>
            <person name="Secka A."/>
            <person name="Antonio M."/>
            <person name="Oren A."/>
            <person name="Chaudhuri R.R."/>
            <person name="La Ragione R."/>
            <person name="Hildebrand F."/>
            <person name="Pallen M.J."/>
        </authorList>
    </citation>
    <scope>NUCLEOTIDE SEQUENCE</scope>
    <source>
        <strain evidence="1">CHK186-1790</strain>
    </source>
</reference>
<evidence type="ECO:0000313" key="1">
    <source>
        <dbReference type="EMBL" id="HJC40807.1"/>
    </source>
</evidence>